<dbReference type="InterPro" id="IPR000242">
    <property type="entry name" value="PTP_cat"/>
</dbReference>
<protein>
    <submittedName>
        <fullName evidence="10">Uncharacterized protein</fullName>
    </submittedName>
</protein>
<evidence type="ECO:0000256" key="6">
    <source>
        <dbReference type="PROSITE-ProRule" id="PRU00221"/>
    </source>
</evidence>
<evidence type="ECO:0000256" key="5">
    <source>
        <dbReference type="ARBA" id="ARBA00023163"/>
    </source>
</evidence>
<feature type="repeat" description="WD" evidence="6">
    <location>
        <begin position="481"/>
        <end position="514"/>
    </location>
</feature>
<dbReference type="InterPro" id="IPR016130">
    <property type="entry name" value="Tyr_Pase_AS"/>
</dbReference>
<proteinExistence type="inferred from homology"/>
<feature type="repeat" description="WD" evidence="6">
    <location>
        <begin position="435"/>
        <end position="477"/>
    </location>
</feature>
<evidence type="ECO:0000256" key="4">
    <source>
        <dbReference type="ARBA" id="ARBA00023015"/>
    </source>
</evidence>
<dbReference type="SUPFAM" id="SSF50978">
    <property type="entry name" value="WD40 repeat-like"/>
    <property type="match status" value="1"/>
</dbReference>
<dbReference type="PROSITE" id="PS50294">
    <property type="entry name" value="WD_REPEATS_REGION"/>
    <property type="match status" value="2"/>
</dbReference>
<dbReference type="EMBL" id="JAVRJZ010000016">
    <property type="protein sequence ID" value="KAK2711815.1"/>
    <property type="molecule type" value="Genomic_DNA"/>
</dbReference>
<dbReference type="PROSITE" id="PS50082">
    <property type="entry name" value="WD_REPEATS_2"/>
    <property type="match status" value="2"/>
</dbReference>
<feature type="domain" description="Tyrosine specific protein phosphatases" evidence="9">
    <location>
        <begin position="192"/>
        <end position="266"/>
    </location>
</feature>
<organism evidence="10 11">
    <name type="scientific">Artemia franciscana</name>
    <name type="common">Brine shrimp</name>
    <name type="synonym">Artemia sanfranciscana</name>
    <dbReference type="NCBI Taxonomy" id="6661"/>
    <lineage>
        <taxon>Eukaryota</taxon>
        <taxon>Metazoa</taxon>
        <taxon>Ecdysozoa</taxon>
        <taxon>Arthropoda</taxon>
        <taxon>Crustacea</taxon>
        <taxon>Branchiopoda</taxon>
        <taxon>Anostraca</taxon>
        <taxon>Artemiidae</taxon>
        <taxon>Artemia</taxon>
    </lineage>
</organism>
<dbReference type="PRINTS" id="PR00700">
    <property type="entry name" value="PRTYPHPHTASE"/>
</dbReference>
<dbReference type="Proteomes" id="UP001187531">
    <property type="component" value="Unassembled WGS sequence"/>
</dbReference>
<dbReference type="PROSITE" id="PS00678">
    <property type="entry name" value="WD_REPEATS_1"/>
    <property type="match status" value="2"/>
</dbReference>
<dbReference type="PROSITE" id="PS50055">
    <property type="entry name" value="TYR_PHOSPHATASE_PTP"/>
    <property type="match status" value="1"/>
</dbReference>
<dbReference type="PROSITE" id="PS50056">
    <property type="entry name" value="TYR_PHOSPHATASE_2"/>
    <property type="match status" value="1"/>
</dbReference>
<evidence type="ECO:0000313" key="11">
    <source>
        <dbReference type="Proteomes" id="UP001187531"/>
    </source>
</evidence>
<keyword evidence="2 6" id="KW-0853">WD repeat</keyword>
<dbReference type="CDD" id="cd00047">
    <property type="entry name" value="PTPc"/>
    <property type="match status" value="1"/>
</dbReference>
<dbReference type="SMART" id="SM00194">
    <property type="entry name" value="PTPc"/>
    <property type="match status" value="1"/>
</dbReference>
<dbReference type="PROSITE" id="PS00383">
    <property type="entry name" value="TYR_PHOSPHATASE_1"/>
    <property type="match status" value="1"/>
</dbReference>
<accession>A0AA88HLU8</accession>
<dbReference type="Pfam" id="PF00102">
    <property type="entry name" value="Y_phosphatase"/>
    <property type="match status" value="1"/>
</dbReference>
<evidence type="ECO:0000259" key="8">
    <source>
        <dbReference type="PROSITE" id="PS50055"/>
    </source>
</evidence>
<feature type="domain" description="Tyrosine-protein phosphatase" evidence="8">
    <location>
        <begin position="41"/>
        <end position="269"/>
    </location>
</feature>
<feature type="region of interest" description="Disordered" evidence="7">
    <location>
        <begin position="306"/>
        <end position="327"/>
    </location>
</feature>
<dbReference type="InterPro" id="IPR036322">
    <property type="entry name" value="WD40_repeat_dom_sf"/>
</dbReference>
<gene>
    <name evidence="10" type="ORF">QYM36_012819</name>
</gene>
<dbReference type="PANTHER" id="PTHR10253">
    <property type="entry name" value="POLYCOMB PROTEIN"/>
    <property type="match status" value="1"/>
</dbReference>
<name>A0AA88HLU8_ARTSF</name>
<dbReference type="Gene3D" id="2.130.10.10">
    <property type="entry name" value="YVTN repeat-like/Quinoprotein amine dehydrogenase"/>
    <property type="match status" value="1"/>
</dbReference>
<dbReference type="SUPFAM" id="SSF52799">
    <property type="entry name" value="(Phosphotyrosine protein) phosphatases II"/>
    <property type="match status" value="1"/>
</dbReference>
<reference evidence="10" key="1">
    <citation type="submission" date="2023-07" db="EMBL/GenBank/DDBJ databases">
        <title>Chromosome-level genome assembly of Artemia franciscana.</title>
        <authorList>
            <person name="Jo E."/>
        </authorList>
    </citation>
    <scope>NUCLEOTIDE SEQUENCE</scope>
    <source>
        <tissue evidence="10">Whole body</tissue>
    </source>
</reference>
<dbReference type="GO" id="GO:0004725">
    <property type="term" value="F:protein tyrosine phosphatase activity"/>
    <property type="evidence" value="ECO:0007669"/>
    <property type="project" value="InterPro"/>
</dbReference>
<keyword evidence="3" id="KW-0677">Repeat</keyword>
<dbReference type="InterPro" id="IPR029021">
    <property type="entry name" value="Prot-tyrosine_phosphatase-like"/>
</dbReference>
<dbReference type="InterPro" id="IPR001680">
    <property type="entry name" value="WD40_rpt"/>
</dbReference>
<evidence type="ECO:0000256" key="2">
    <source>
        <dbReference type="ARBA" id="ARBA00022574"/>
    </source>
</evidence>
<dbReference type="InterPro" id="IPR015943">
    <property type="entry name" value="WD40/YVTN_repeat-like_dom_sf"/>
</dbReference>
<evidence type="ECO:0000259" key="9">
    <source>
        <dbReference type="PROSITE" id="PS50056"/>
    </source>
</evidence>
<comment type="caution">
    <text evidence="10">The sequence shown here is derived from an EMBL/GenBank/DDBJ whole genome shotgun (WGS) entry which is preliminary data.</text>
</comment>
<dbReference type="GO" id="GO:0048666">
    <property type="term" value="P:neuron development"/>
    <property type="evidence" value="ECO:0007669"/>
    <property type="project" value="UniProtKB-ARBA"/>
</dbReference>
<sequence>PLNIGKIAEAAENSVSLEGEFKEIPAPSTTLEDLPKGVESKNRFSNVIPIPDTRVLLKQIAGDETSEYINANFVRGPRDEPQYYIACQAPLESTVPDFWRMIWEKQSKLIIQLTDLFENGSAKCADYLPPSEVLDCHRLYGDFQVTLKKRELKQGYIISFITLKHMNDNLRRDIVHYWYTDWPHSGVPQDPKQLISMLLECRTTVKDGTSSIVVHCCPGTGRTGTVIAIELLMRIIDTKKPIDVPRTVYKLRRDRSGSVQTKEQYQYKYFIPLFEMGSRAVDDSSGEVASDDDTSSLHSFSTISSNDTKAVGKRKRKGSSKPPPKIGYVLKSSVTEDHGKSLFGVRFNDHLKDDSPKIFATAGSNRVTVYECCPSGAIKVICIFADPSPGPHAEEFFTCAWSFDKETGRPILAAAGEKGVIRVFSLATRKCIKNYIGHGTAINELQFHPLLTDVLMSVSKDYSIRLWNMRSDKLIAVLGGVDGHRSEAISADFSRDGRWIVSGGMDHSLKIWDIGSELMKGALWDSAKLNNKHYKTVQVNFPVFSTRDIHRNYVDCVRWIGDFVASKACENEIVLWKPGKINSSEIKGSQISKLHVLTVADCELWYIRFGLNVNNKVLALGNQFGKTYVWDLDIDNLMEAKHVLLSHPKCNTAVRQTAISRDGSVIICVCDDQTIWRWDKIKDEDDSVNDDSPDLLR</sequence>
<dbReference type="AlphaFoldDB" id="A0AA88HLU8"/>
<dbReference type="SMART" id="SM00404">
    <property type="entry name" value="PTPc_motif"/>
    <property type="match status" value="1"/>
</dbReference>
<dbReference type="Gene3D" id="3.90.190.10">
    <property type="entry name" value="Protein tyrosine phosphatase superfamily"/>
    <property type="match status" value="1"/>
</dbReference>
<dbReference type="SMART" id="SM00320">
    <property type="entry name" value="WD40"/>
    <property type="match status" value="6"/>
</dbReference>
<keyword evidence="5" id="KW-0804">Transcription</keyword>
<comment type="similarity">
    <text evidence="1">Belongs to the WD repeat ESC family.</text>
</comment>
<dbReference type="Pfam" id="PF00400">
    <property type="entry name" value="WD40"/>
    <property type="match status" value="2"/>
</dbReference>
<evidence type="ECO:0000256" key="7">
    <source>
        <dbReference type="SAM" id="MobiDB-lite"/>
    </source>
</evidence>
<dbReference type="InterPro" id="IPR000387">
    <property type="entry name" value="Tyr_Pase_dom"/>
</dbReference>
<keyword evidence="11" id="KW-1185">Reference proteome</keyword>
<evidence type="ECO:0000313" key="10">
    <source>
        <dbReference type="EMBL" id="KAK2711815.1"/>
    </source>
</evidence>
<keyword evidence="4" id="KW-0805">Transcription regulation</keyword>
<dbReference type="InterPro" id="IPR051243">
    <property type="entry name" value="PcG_WD-repeat"/>
</dbReference>
<evidence type="ECO:0000256" key="3">
    <source>
        <dbReference type="ARBA" id="ARBA00022737"/>
    </source>
</evidence>
<feature type="non-terminal residue" evidence="10">
    <location>
        <position position="697"/>
    </location>
</feature>
<evidence type="ECO:0000256" key="1">
    <source>
        <dbReference type="ARBA" id="ARBA00008075"/>
    </source>
</evidence>
<dbReference type="InterPro" id="IPR019775">
    <property type="entry name" value="WD40_repeat_CS"/>
</dbReference>
<dbReference type="InterPro" id="IPR003595">
    <property type="entry name" value="Tyr_Pase_cat"/>
</dbReference>